<feature type="domain" description="DUF2828" evidence="2">
    <location>
        <begin position="69"/>
        <end position="513"/>
    </location>
</feature>
<evidence type="ECO:0000259" key="3">
    <source>
        <dbReference type="Pfam" id="PF25043"/>
    </source>
</evidence>
<feature type="domain" description="DUF7788" evidence="3">
    <location>
        <begin position="519"/>
        <end position="748"/>
    </location>
</feature>
<comment type="caution">
    <text evidence="4">The sequence shown here is derived from an EMBL/GenBank/DDBJ whole genome shotgun (WGS) entry which is preliminary data.</text>
</comment>
<protein>
    <submittedName>
        <fullName evidence="4">Uncharacterized protein</fullName>
    </submittedName>
</protein>
<dbReference type="GeneID" id="91987358"/>
<evidence type="ECO:0000313" key="5">
    <source>
        <dbReference type="Proteomes" id="UP000054399"/>
    </source>
</evidence>
<feature type="region of interest" description="Disordered" evidence="1">
    <location>
        <begin position="721"/>
        <end position="744"/>
    </location>
</feature>
<dbReference type="PANTHER" id="PTHR31373:SF27">
    <property type="entry name" value="TROVE DOMAIN-CONTAINING PROTEIN"/>
    <property type="match status" value="1"/>
</dbReference>
<feature type="region of interest" description="Disordered" evidence="1">
    <location>
        <begin position="164"/>
        <end position="184"/>
    </location>
</feature>
<dbReference type="EMBL" id="ATAM02000001">
    <property type="protein sequence ID" value="KAL0255693.1"/>
    <property type="molecule type" value="Genomic_DNA"/>
</dbReference>
<evidence type="ECO:0000256" key="1">
    <source>
        <dbReference type="SAM" id="MobiDB-lite"/>
    </source>
</evidence>
<name>A0ABR3C503_9TREE</name>
<dbReference type="Proteomes" id="UP000054399">
    <property type="component" value="Unassembled WGS sequence"/>
</dbReference>
<organism evidence="4 5">
    <name type="scientific">Cryptococcus tetragattii IND107</name>
    <dbReference type="NCBI Taxonomy" id="1296105"/>
    <lineage>
        <taxon>Eukaryota</taxon>
        <taxon>Fungi</taxon>
        <taxon>Dikarya</taxon>
        <taxon>Basidiomycota</taxon>
        <taxon>Agaricomycotina</taxon>
        <taxon>Tremellomycetes</taxon>
        <taxon>Tremellales</taxon>
        <taxon>Cryptococcaceae</taxon>
        <taxon>Cryptococcus</taxon>
        <taxon>Cryptococcus gattii species complex</taxon>
    </lineage>
</organism>
<evidence type="ECO:0000313" key="4">
    <source>
        <dbReference type="EMBL" id="KAL0255693.1"/>
    </source>
</evidence>
<dbReference type="InterPro" id="IPR011205">
    <property type="entry name" value="UCP015417_vWA"/>
</dbReference>
<dbReference type="InterPro" id="IPR056690">
    <property type="entry name" value="DUF7788"/>
</dbReference>
<proteinExistence type="predicted"/>
<dbReference type="PANTHER" id="PTHR31373">
    <property type="entry name" value="OS06G0652100 PROTEIN"/>
    <property type="match status" value="1"/>
</dbReference>
<evidence type="ECO:0000259" key="2">
    <source>
        <dbReference type="Pfam" id="PF11443"/>
    </source>
</evidence>
<dbReference type="InterPro" id="IPR058580">
    <property type="entry name" value="DUF2828"/>
</dbReference>
<accession>A0ABR3C503</accession>
<dbReference type="RefSeq" id="XP_066616970.1">
    <property type="nucleotide sequence ID" value="XM_066755069.1"/>
</dbReference>
<keyword evidence="5" id="KW-1185">Reference proteome</keyword>
<dbReference type="Pfam" id="PF25043">
    <property type="entry name" value="DUF7788"/>
    <property type="match status" value="1"/>
</dbReference>
<reference evidence="5" key="1">
    <citation type="submission" date="2015-01" db="EMBL/GenBank/DDBJ databases">
        <title>The Genome Sequence of Cryptococcus gattii MMRL2647.</title>
        <authorList>
            <consortium name="The Broad Institute Genomics Platform"/>
            <person name="Cuomo C."/>
            <person name="Litvintseva A."/>
            <person name="Chen Y."/>
            <person name="Heitman J."/>
            <person name="Sun S."/>
            <person name="Springer D."/>
            <person name="Dromer F."/>
            <person name="Young S."/>
            <person name="Zeng Q."/>
            <person name="Gargeya S."/>
            <person name="Abouelleil A."/>
            <person name="Alvarado L."/>
            <person name="Chapman S.B."/>
            <person name="Gainer-Dewar J."/>
            <person name="Goldberg J."/>
            <person name="Griggs A."/>
            <person name="Gujja S."/>
            <person name="Hansen M."/>
            <person name="Howarth C."/>
            <person name="Imamovic A."/>
            <person name="Larimer J."/>
            <person name="Murphy C."/>
            <person name="Naylor J."/>
            <person name="Pearson M."/>
            <person name="Priest M."/>
            <person name="Roberts A."/>
            <person name="Saif S."/>
            <person name="Shea T."/>
            <person name="Sykes S."/>
            <person name="Wortman J."/>
            <person name="Nusbaum C."/>
            <person name="Birren B."/>
        </authorList>
    </citation>
    <scope>NUCLEOTIDE SEQUENCE [LARGE SCALE GENOMIC DNA]</scope>
    <source>
        <strain evidence="5">IND107</strain>
    </source>
</reference>
<reference evidence="4 5" key="2">
    <citation type="submission" date="2024-01" db="EMBL/GenBank/DDBJ databases">
        <title>Comparative genomics of Cryptococcus and Kwoniella reveals pathogenesis evolution and contrasting modes of karyotype evolution via chromosome fusion or intercentromeric recombination.</title>
        <authorList>
            <person name="Coelho M.A."/>
            <person name="David-Palma M."/>
            <person name="Shea T."/>
            <person name="Bowers K."/>
            <person name="Mcginley-Smith S."/>
            <person name="Mohammad A.W."/>
            <person name="Gnirke A."/>
            <person name="Yurkov A.M."/>
            <person name="Nowrousian M."/>
            <person name="Sun S."/>
            <person name="Cuomo C.A."/>
            <person name="Heitman J."/>
        </authorList>
    </citation>
    <scope>NUCLEOTIDE SEQUENCE [LARGE SCALE GENOMIC DNA]</scope>
    <source>
        <strain evidence="4 5">IND107</strain>
    </source>
</reference>
<gene>
    <name evidence="4" type="ORF">I308_100500</name>
</gene>
<dbReference type="PIRSF" id="PIRSF015417">
    <property type="entry name" value="T31B5_30_vWA"/>
    <property type="match status" value="1"/>
</dbReference>
<sequence>MPADFDVSQLSNWALPSAFLGLLNLPPNQAIDQLIPTRSQSTFTQSAEVPGTSSNPFIEALKKIPDTLTEKGALAHKTTDSPLVDLFFDLAPGIESDRLYKLLEAAWTEDSLATLKIIFHSRSIHEGKGFKDGFYRAMAWLWDEHPRTFIENLHLIVDHTCPPPINEKKESKKRQKREKQQLKKGNVLELNDESDIDLGEEIPSQYSSRPHGTFDDLLDLLVLHINGQLSTSFSGKLTAVDETLAPNISADLFKQSRIQGRTTYKRDRQGFLKIIVEAKKREKKDADDFQAKLWKAPTLSDKHQLLSSRLQAALTNDKKFQALYISVLRIFQSYLAEDLKLLVKYKEENCCESDRVTATLPYISNLSFAAKWAPTPGKSADKQLHIATALALLFYPGDDVIWARQKLQKEILTPLRKALAIPEVAMSNQSWDFDYNRVPSRSMARNAEAFMAHDQQGFTAYLDRVSQGLATVSGASLMPHELLYNAIRGKSPVVKRLADLQWATLVDSIRSSSSGDISNCIAIADVSGSMGSLDWGSPKSPPPILPCIALTLLLSELASPPWQGRFFTFSTDPTCEYIDPKLPLAEKASQLSQADWGMSTEFYKTYELILTTAKKNKLASEHMVKKLFVFSDMQFDAAAEGEYGETEHETMKRRFEEAGYPLPEMVYWNLASRAEGTPKPTKSDIEGVTLFSGFSGALMKFFLGDGVEDDELESQFEAIEIGKEGESSVSSEKERKKPNPLEQVHRAISGQHFAGLKVVD</sequence>
<dbReference type="Pfam" id="PF11443">
    <property type="entry name" value="DUF2828"/>
    <property type="match status" value="1"/>
</dbReference>